<gene>
    <name evidence="1" type="ORF">BPT24_042</name>
</gene>
<dbReference type="EMBL" id="LC168164">
    <property type="protein sequence ID" value="BAV39164.1"/>
    <property type="molecule type" value="Genomic_DNA"/>
</dbReference>
<keyword evidence="2" id="KW-1185">Reference proteome</keyword>
<reference evidence="1 2" key="1">
    <citation type="submission" date="2016-07" db="EMBL/GenBank/DDBJ databases">
        <title>Characterization of three bacteriophages infecting bacteria isolated from shrimp culture pond water.</title>
        <authorList>
            <person name="Khoa H.V."/>
        </authorList>
    </citation>
    <scope>NUCLEOTIDE SEQUENCE [LARGE SCALE GENOMIC DNA]</scope>
</reference>
<proteinExistence type="predicted"/>
<dbReference type="Proteomes" id="UP000224877">
    <property type="component" value="Segment"/>
</dbReference>
<name>A0A1B4XWK1_9CAUD</name>
<organism evidence="1 2">
    <name type="scientific">Tenacibaculum phage pT24</name>
    <dbReference type="NCBI Taxonomy" id="1880590"/>
    <lineage>
        <taxon>Viruses</taxon>
        <taxon>Duplodnaviria</taxon>
        <taxon>Heunggongvirae</taxon>
        <taxon>Uroviricota</taxon>
        <taxon>Caudoviricetes</taxon>
        <taxon>Kungbxnavirus</taxon>
        <taxon>Kungbxnavirus pT24</taxon>
    </lineage>
</organism>
<sequence length="170" mass="19563">MTNTQLKNVKETVKELNSLGYTTRFTSEKEFCKDTLTKDVIELIVYTPDSFFENFTIKIPKVKAYTTEYVLERISKKQNVTYRNYTSDFKKVADIINADKSLPNVRACNYGLGVETIFGSRKDNFELMESVGKACEKLGLEVTYGCSDAEWVRHIKISKKQSNIKLIEKL</sequence>
<evidence type="ECO:0000313" key="1">
    <source>
        <dbReference type="EMBL" id="BAV39164.1"/>
    </source>
</evidence>
<accession>A0A1B4XWK1</accession>
<protein>
    <submittedName>
        <fullName evidence="1">Uncharacterized protein</fullName>
    </submittedName>
</protein>
<evidence type="ECO:0000313" key="2">
    <source>
        <dbReference type="Proteomes" id="UP000224877"/>
    </source>
</evidence>